<name>A0ABW4L3U3_9MICO</name>
<dbReference type="CDD" id="cd06587">
    <property type="entry name" value="VOC"/>
    <property type="match status" value="1"/>
</dbReference>
<reference evidence="3" key="1">
    <citation type="journal article" date="2019" name="Int. J. Syst. Evol. Microbiol.">
        <title>The Global Catalogue of Microorganisms (GCM) 10K type strain sequencing project: providing services to taxonomists for standard genome sequencing and annotation.</title>
        <authorList>
            <consortium name="The Broad Institute Genomics Platform"/>
            <consortium name="The Broad Institute Genome Sequencing Center for Infectious Disease"/>
            <person name="Wu L."/>
            <person name="Ma J."/>
        </authorList>
    </citation>
    <scope>NUCLEOTIDE SEQUENCE [LARGE SCALE GENOMIC DNA]</scope>
    <source>
        <strain evidence="3">JCM 17130</strain>
    </source>
</reference>
<dbReference type="SUPFAM" id="SSF54593">
    <property type="entry name" value="Glyoxalase/Bleomycin resistance protein/Dihydroxybiphenyl dioxygenase"/>
    <property type="match status" value="1"/>
</dbReference>
<feature type="domain" description="Glyoxalase-like" evidence="1">
    <location>
        <begin position="6"/>
        <end position="128"/>
    </location>
</feature>
<gene>
    <name evidence="2" type="ORF">ACFSE6_09195</name>
</gene>
<dbReference type="EMBL" id="JBHUEE010000004">
    <property type="protein sequence ID" value="MFD1718010.1"/>
    <property type="molecule type" value="Genomic_DNA"/>
</dbReference>
<organism evidence="2 3">
    <name type="scientific">Georgenia deserti</name>
    <dbReference type="NCBI Taxonomy" id="2093781"/>
    <lineage>
        <taxon>Bacteria</taxon>
        <taxon>Bacillati</taxon>
        <taxon>Actinomycetota</taxon>
        <taxon>Actinomycetes</taxon>
        <taxon>Micrococcales</taxon>
        <taxon>Bogoriellaceae</taxon>
        <taxon>Georgenia</taxon>
    </lineage>
</organism>
<dbReference type="Gene3D" id="3.10.180.10">
    <property type="entry name" value="2,3-Dihydroxybiphenyl 1,2-Dioxygenase, domain 1"/>
    <property type="match status" value="1"/>
</dbReference>
<evidence type="ECO:0000259" key="1">
    <source>
        <dbReference type="Pfam" id="PF18029"/>
    </source>
</evidence>
<proteinExistence type="predicted"/>
<dbReference type="Proteomes" id="UP001597277">
    <property type="component" value="Unassembled WGS sequence"/>
</dbReference>
<keyword evidence="3" id="KW-1185">Reference proteome</keyword>
<comment type="caution">
    <text evidence="2">The sequence shown here is derived from an EMBL/GenBank/DDBJ whole genome shotgun (WGS) entry which is preliminary data.</text>
</comment>
<evidence type="ECO:0000313" key="2">
    <source>
        <dbReference type="EMBL" id="MFD1718010.1"/>
    </source>
</evidence>
<dbReference type="RefSeq" id="WP_388005441.1">
    <property type="nucleotide sequence ID" value="NZ_JBHUEE010000004.1"/>
</dbReference>
<dbReference type="PANTHER" id="PTHR35908">
    <property type="entry name" value="HYPOTHETICAL FUSION PROTEIN"/>
    <property type="match status" value="1"/>
</dbReference>
<dbReference type="InterPro" id="IPR029068">
    <property type="entry name" value="Glyas_Bleomycin-R_OHBP_Dase"/>
</dbReference>
<sequence length="130" mass="14250">MAAIRDVVFDCRHAASLARFWAQALDGYTVAAYDDDELARLRAMGLDGPEEDPSVLVEGPVGSPRLWFQAVPESKTVKNRVHLDLSTRDVAAEVQRLIDLGAVPFYPPSPEDGLVVLRDPEGNEFCVVQA</sequence>
<dbReference type="Pfam" id="PF18029">
    <property type="entry name" value="Glyoxalase_6"/>
    <property type="match status" value="1"/>
</dbReference>
<accession>A0ABW4L3U3</accession>
<protein>
    <submittedName>
        <fullName evidence="2">VOC family protein</fullName>
    </submittedName>
</protein>
<dbReference type="InterPro" id="IPR041581">
    <property type="entry name" value="Glyoxalase_6"/>
</dbReference>
<dbReference type="PANTHER" id="PTHR35908:SF1">
    <property type="entry name" value="CONSERVED PROTEIN"/>
    <property type="match status" value="1"/>
</dbReference>
<evidence type="ECO:0000313" key="3">
    <source>
        <dbReference type="Proteomes" id="UP001597277"/>
    </source>
</evidence>